<evidence type="ECO:0000313" key="5">
    <source>
        <dbReference type="Proteomes" id="UP001203284"/>
    </source>
</evidence>
<keyword evidence="5" id="KW-1185">Reference proteome</keyword>
<dbReference type="PANTHER" id="PTHR35841:SF1">
    <property type="entry name" value="PHOSPHONATES-BINDING PERIPLASMIC PROTEIN"/>
    <property type="match status" value="1"/>
</dbReference>
<dbReference type="Proteomes" id="UP001203284">
    <property type="component" value="Unassembled WGS sequence"/>
</dbReference>
<name>A0ABT0D8X8_9HYPH</name>
<evidence type="ECO:0000256" key="2">
    <source>
        <dbReference type="ARBA" id="ARBA00022729"/>
    </source>
</evidence>
<reference evidence="4 5" key="1">
    <citation type="submission" date="2022-04" db="EMBL/GenBank/DDBJ databases">
        <authorList>
            <person name="Grouzdev D.S."/>
            <person name="Pantiukh K.S."/>
            <person name="Krutkina M.S."/>
        </authorList>
    </citation>
    <scope>NUCLEOTIDE SEQUENCE [LARGE SCALE GENOMIC DNA]</scope>
    <source>
        <strain evidence="4 5">6x-1</strain>
    </source>
</reference>
<dbReference type="SUPFAM" id="SSF53850">
    <property type="entry name" value="Periplasmic binding protein-like II"/>
    <property type="match status" value="1"/>
</dbReference>
<evidence type="ECO:0000313" key="4">
    <source>
        <dbReference type="EMBL" id="MCK0196410.1"/>
    </source>
</evidence>
<accession>A0ABT0D8X8</accession>
<dbReference type="InterPro" id="IPR005770">
    <property type="entry name" value="PhnD"/>
</dbReference>
<dbReference type="RefSeq" id="WP_247027451.1">
    <property type="nucleotide sequence ID" value="NZ_JALKCH010000003.1"/>
</dbReference>
<dbReference type="EMBL" id="JALKCH010000003">
    <property type="protein sequence ID" value="MCK0196410.1"/>
    <property type="molecule type" value="Genomic_DNA"/>
</dbReference>
<sequence>MKRLFAAGLALAAFIAPLSARADEVKELNFGFISTESSANLAKNFEPLLKDMEKSIGIPVKAFFAGDYAGVIEGMRFKKVDIGWFGNKSAMEAVDRAGGEVFVKTAKTDGSSGYYALLVTNADRTDINKLEDVLDCSKGLTFANGDPNSTSGFLVPGYYVFALNKVDPAKCYKRVISGNHEANLLSVANKQVDFATNNNENITRLELTRPEEAKKIKEIWRSPLIPGDPIVWRKDLPSDLKAKIYTFFMTYGRLGTPEEVAHAREVLAKTSDGWGPFLASSDAQLYPIRQLELFKTRLKTETNDKLSTEEKAKQLKEIDDKLAELDQASKKTPAM</sequence>
<comment type="caution">
    <text evidence="4">The sequence shown here is derived from an EMBL/GenBank/DDBJ whole genome shotgun (WGS) entry which is preliminary data.</text>
</comment>
<protein>
    <submittedName>
        <fullName evidence="4">Phosphonate ABC transporter substrate-binding protein</fullName>
    </submittedName>
</protein>
<dbReference type="Pfam" id="PF12974">
    <property type="entry name" value="Phosphonate-bd"/>
    <property type="match status" value="1"/>
</dbReference>
<feature type="chain" id="PRO_5047096293" evidence="3">
    <location>
        <begin position="23"/>
        <end position="335"/>
    </location>
</feature>
<organism evidence="4 5">
    <name type="scientific">Ancylobacter crimeensis</name>
    <dbReference type="NCBI Taxonomy" id="2579147"/>
    <lineage>
        <taxon>Bacteria</taxon>
        <taxon>Pseudomonadati</taxon>
        <taxon>Pseudomonadota</taxon>
        <taxon>Alphaproteobacteria</taxon>
        <taxon>Hyphomicrobiales</taxon>
        <taxon>Xanthobacteraceae</taxon>
        <taxon>Ancylobacter</taxon>
    </lineage>
</organism>
<dbReference type="NCBIfam" id="TIGR01098">
    <property type="entry name" value="3A0109s03R"/>
    <property type="match status" value="1"/>
</dbReference>
<dbReference type="NCBIfam" id="TIGR03431">
    <property type="entry name" value="PhnD"/>
    <property type="match status" value="1"/>
</dbReference>
<dbReference type="Gene3D" id="1.20.58.90">
    <property type="match status" value="1"/>
</dbReference>
<dbReference type="Gene3D" id="3.40.190.10">
    <property type="entry name" value="Periplasmic binding protein-like II"/>
    <property type="match status" value="2"/>
</dbReference>
<proteinExistence type="inferred from homology"/>
<feature type="signal peptide" evidence="3">
    <location>
        <begin position="1"/>
        <end position="22"/>
    </location>
</feature>
<gene>
    <name evidence="4" type="primary">phnD</name>
    <name evidence="4" type="ORF">MWN34_05725</name>
</gene>
<evidence type="ECO:0000256" key="1">
    <source>
        <dbReference type="ARBA" id="ARBA00007162"/>
    </source>
</evidence>
<dbReference type="InterPro" id="IPR017797">
    <property type="entry name" value="Phosphnate-bd"/>
</dbReference>
<keyword evidence="2 3" id="KW-0732">Signal</keyword>
<comment type="similarity">
    <text evidence="1">Belongs to the phosphate/phosphite/phosphonate binding protein family.</text>
</comment>
<evidence type="ECO:0000256" key="3">
    <source>
        <dbReference type="SAM" id="SignalP"/>
    </source>
</evidence>
<dbReference type="PANTHER" id="PTHR35841">
    <property type="entry name" value="PHOSPHONATES-BINDING PERIPLASMIC PROTEIN"/>
    <property type="match status" value="1"/>
</dbReference>